<gene>
    <name evidence="2" type="ORF">Cci01nite_61750</name>
</gene>
<evidence type="ECO:0000259" key="1">
    <source>
        <dbReference type="Pfam" id="PF14024"/>
    </source>
</evidence>
<evidence type="ECO:0000313" key="3">
    <source>
        <dbReference type="Proteomes" id="UP000659904"/>
    </source>
</evidence>
<dbReference type="AlphaFoldDB" id="A0A8J3P2A9"/>
<accession>A0A8J3P2A9</accession>
<dbReference type="Proteomes" id="UP000659904">
    <property type="component" value="Unassembled WGS sequence"/>
</dbReference>
<dbReference type="Pfam" id="PF14024">
    <property type="entry name" value="DUF4240"/>
    <property type="match status" value="1"/>
</dbReference>
<keyword evidence="3" id="KW-1185">Reference proteome</keyword>
<name>A0A8J3P2A9_9ACTN</name>
<protein>
    <recommendedName>
        <fullName evidence="1">DUF4240 domain-containing protein</fullName>
    </recommendedName>
</protein>
<dbReference type="EMBL" id="BONH01000034">
    <property type="protein sequence ID" value="GIG01082.1"/>
    <property type="molecule type" value="Genomic_DNA"/>
</dbReference>
<proteinExistence type="predicted"/>
<organism evidence="2 3">
    <name type="scientific">Catellatospora citrea</name>
    <dbReference type="NCBI Taxonomy" id="53366"/>
    <lineage>
        <taxon>Bacteria</taxon>
        <taxon>Bacillati</taxon>
        <taxon>Actinomycetota</taxon>
        <taxon>Actinomycetes</taxon>
        <taxon>Micromonosporales</taxon>
        <taxon>Micromonosporaceae</taxon>
        <taxon>Catellatospora</taxon>
    </lineage>
</organism>
<evidence type="ECO:0000313" key="2">
    <source>
        <dbReference type="EMBL" id="GIG01082.1"/>
    </source>
</evidence>
<feature type="domain" description="DUF4240" evidence="1">
    <location>
        <begin position="6"/>
        <end position="139"/>
    </location>
</feature>
<dbReference type="InterPro" id="IPR025334">
    <property type="entry name" value="DUF4240"/>
</dbReference>
<dbReference type="RefSeq" id="WP_170212929.1">
    <property type="nucleotide sequence ID" value="NZ_BONH01000034.1"/>
</dbReference>
<reference evidence="2 3" key="1">
    <citation type="submission" date="2021-01" db="EMBL/GenBank/DDBJ databases">
        <title>Whole genome shotgun sequence of Catellatospora citrea NBRC 14495.</title>
        <authorList>
            <person name="Komaki H."/>
            <person name="Tamura T."/>
        </authorList>
    </citation>
    <scope>NUCLEOTIDE SEQUENCE [LARGE SCALE GENOMIC DNA]</scope>
    <source>
        <strain evidence="2 3">NBRC 14495</strain>
    </source>
</reference>
<comment type="caution">
    <text evidence="2">The sequence shown here is derived from an EMBL/GenBank/DDBJ whole genome shotgun (WGS) entry which is preliminary data.</text>
</comment>
<sequence length="192" mass="21238">MPRDDVDDFWDLVEQVRARAGRGEFVDGLTLELTRRPIPRIARFHATAMLLANRAATWEMLAAADIVFARHGGCSGDSFVDFRLWLLHLGRDVFEDVLADPDTLADVPEIAALAGDRPWTNADFPGMGELCGIGEHAFELVLDKISPTIAAGIEPPDEFDERPSEMPRDRYVRFGGAASRARFPQLAELFGG</sequence>